<dbReference type="Pfam" id="PF12704">
    <property type="entry name" value="MacB_PCD"/>
    <property type="match status" value="1"/>
</dbReference>
<keyword evidence="7 8" id="KW-0472">Membrane</keyword>
<evidence type="ECO:0000256" key="7">
    <source>
        <dbReference type="ARBA" id="ARBA00023136"/>
    </source>
</evidence>
<dbReference type="PROSITE" id="PS00306">
    <property type="entry name" value="CASEIN_ALPHA_BETA"/>
    <property type="match status" value="1"/>
</dbReference>
<dbReference type="InterPro" id="IPR031305">
    <property type="entry name" value="Casein_CS"/>
</dbReference>
<evidence type="ECO:0000259" key="10">
    <source>
        <dbReference type="Pfam" id="PF12704"/>
    </source>
</evidence>
<keyword evidence="5" id="KW-0732">Signal</keyword>
<evidence type="ECO:0000259" key="9">
    <source>
        <dbReference type="Pfam" id="PF02687"/>
    </source>
</evidence>
<evidence type="ECO:0000313" key="12">
    <source>
        <dbReference type="Proteomes" id="UP001161409"/>
    </source>
</evidence>
<evidence type="ECO:0000256" key="1">
    <source>
        <dbReference type="ARBA" id="ARBA00004651"/>
    </source>
</evidence>
<reference evidence="11" key="1">
    <citation type="journal article" date="2014" name="Int. J. Syst. Evol. Microbiol.">
        <title>Complete genome of a new Firmicutes species belonging to the dominant human colonic microbiota ('Ruminococcus bicirculans') reveals two chromosomes and a selective capacity to utilize plant glucans.</title>
        <authorList>
            <consortium name="NISC Comparative Sequencing Program"/>
            <person name="Wegmann U."/>
            <person name="Louis P."/>
            <person name="Goesmann A."/>
            <person name="Henrissat B."/>
            <person name="Duncan S.H."/>
            <person name="Flint H.J."/>
        </authorList>
    </citation>
    <scope>NUCLEOTIDE SEQUENCE</scope>
    <source>
        <strain evidence="11">NBRC 103408</strain>
    </source>
</reference>
<dbReference type="Proteomes" id="UP001161409">
    <property type="component" value="Unassembled WGS sequence"/>
</dbReference>
<protein>
    <submittedName>
        <fullName evidence="11">ABC transporter</fullName>
    </submittedName>
</protein>
<feature type="transmembrane region" description="Helical" evidence="8">
    <location>
        <begin position="287"/>
        <end position="310"/>
    </location>
</feature>
<evidence type="ECO:0000256" key="8">
    <source>
        <dbReference type="SAM" id="Phobius"/>
    </source>
</evidence>
<evidence type="ECO:0000256" key="2">
    <source>
        <dbReference type="ARBA" id="ARBA00005236"/>
    </source>
</evidence>
<comment type="caution">
    <text evidence="11">The sequence shown here is derived from an EMBL/GenBank/DDBJ whole genome shotgun (WGS) entry which is preliminary data.</text>
</comment>
<keyword evidence="4 8" id="KW-0812">Transmembrane</keyword>
<keyword evidence="6 8" id="KW-1133">Transmembrane helix</keyword>
<evidence type="ECO:0000256" key="6">
    <source>
        <dbReference type="ARBA" id="ARBA00022989"/>
    </source>
</evidence>
<feature type="domain" description="ABC3 transporter permease C-terminal" evidence="9">
    <location>
        <begin position="290"/>
        <end position="410"/>
    </location>
</feature>
<dbReference type="Pfam" id="PF02687">
    <property type="entry name" value="FtsX"/>
    <property type="match status" value="1"/>
</dbReference>
<dbReference type="InterPro" id="IPR025857">
    <property type="entry name" value="MacB_PCD"/>
</dbReference>
<gene>
    <name evidence="11" type="ORF">GCM10007924_03100</name>
</gene>
<proteinExistence type="inferred from homology"/>
<dbReference type="EMBL" id="BSNF01000001">
    <property type="protein sequence ID" value="GLQ05089.1"/>
    <property type="molecule type" value="Genomic_DNA"/>
</dbReference>
<feature type="transmembrane region" description="Helical" evidence="8">
    <location>
        <begin position="382"/>
        <end position="401"/>
    </location>
</feature>
<reference evidence="11" key="2">
    <citation type="submission" date="2023-01" db="EMBL/GenBank/DDBJ databases">
        <title>Draft genome sequence of Sneathiella chinensis strain NBRC 103408.</title>
        <authorList>
            <person name="Sun Q."/>
            <person name="Mori K."/>
        </authorList>
    </citation>
    <scope>NUCLEOTIDE SEQUENCE</scope>
    <source>
        <strain evidence="11">NBRC 103408</strain>
    </source>
</reference>
<dbReference type="PANTHER" id="PTHR30489:SF0">
    <property type="entry name" value="LIPOPROTEIN-RELEASING SYSTEM TRANSMEMBRANE PROTEIN LOLE"/>
    <property type="match status" value="1"/>
</dbReference>
<feature type="transmembrane region" description="Helical" evidence="8">
    <location>
        <begin position="331"/>
        <end position="351"/>
    </location>
</feature>
<comment type="similarity">
    <text evidence="2">Belongs to the ABC-4 integral membrane protein family. LolC/E subfamily.</text>
</comment>
<evidence type="ECO:0000256" key="5">
    <source>
        <dbReference type="ARBA" id="ARBA00022729"/>
    </source>
</evidence>
<evidence type="ECO:0000256" key="3">
    <source>
        <dbReference type="ARBA" id="ARBA00022475"/>
    </source>
</evidence>
<keyword evidence="3" id="KW-1003">Cell membrane</keyword>
<dbReference type="InterPro" id="IPR051447">
    <property type="entry name" value="Lipoprotein-release_system"/>
</dbReference>
<feature type="transmembrane region" description="Helical" evidence="8">
    <location>
        <begin position="21"/>
        <end position="43"/>
    </location>
</feature>
<name>A0ABQ5TYZ1_9PROT</name>
<evidence type="ECO:0000313" key="11">
    <source>
        <dbReference type="EMBL" id="GLQ05089.1"/>
    </source>
</evidence>
<dbReference type="InterPro" id="IPR003838">
    <property type="entry name" value="ABC3_permease_C"/>
</dbReference>
<keyword evidence="12" id="KW-1185">Reference proteome</keyword>
<comment type="subcellular location">
    <subcellularLocation>
        <location evidence="1">Cell membrane</location>
        <topology evidence="1">Multi-pass membrane protein</topology>
    </subcellularLocation>
</comment>
<sequence length="420" mass="45740">MRTGNLSLNIALTHLTGRLKPTITATLGVALGVAFYIAMTAMMEGFQGYFIQKIIDVSPHIEMKDEYRARPVQPLDHLYNRAEGAISLSSIKPKEEIRGIKNADRIVRTTSRMPGLKTAPTLEGQVVFRYGLKDLAATLVGIDPEREKQVTKLARDMVKGTLDDLQAYSGSVILGSELADELNADLGDRVTAISVSGTVKVLKVVGIFHTGIVDLDKTVSYALLKDAQILQNRPNVINAIRFSLDIPDNAVEIARQLENRFGYKTVSWQEANEGIISVFIVQDIVRYATSSAILLVACFGIFNIISTLINEKVRDIAILKSMGFTPADIQRVFLIQGMIIGLVGMILGWGLGYAMSRGLGAIRIDMEAIIATQYLFIVYDPIHYLTGGAACLLAAAFAAWMPARRAAALKPVDIIRGGAG</sequence>
<feature type="domain" description="MacB-like periplasmic core" evidence="10">
    <location>
        <begin position="22"/>
        <end position="258"/>
    </location>
</feature>
<evidence type="ECO:0000256" key="4">
    <source>
        <dbReference type="ARBA" id="ARBA00022692"/>
    </source>
</evidence>
<accession>A0ABQ5TYZ1</accession>
<dbReference type="PANTHER" id="PTHR30489">
    <property type="entry name" value="LIPOPROTEIN-RELEASING SYSTEM TRANSMEMBRANE PROTEIN LOLE"/>
    <property type="match status" value="1"/>
</dbReference>
<dbReference type="RefSeq" id="WP_169559120.1">
    <property type="nucleotide sequence ID" value="NZ_BSNF01000001.1"/>
</dbReference>
<organism evidence="11 12">
    <name type="scientific">Sneathiella chinensis</name>
    <dbReference type="NCBI Taxonomy" id="349750"/>
    <lineage>
        <taxon>Bacteria</taxon>
        <taxon>Pseudomonadati</taxon>
        <taxon>Pseudomonadota</taxon>
        <taxon>Alphaproteobacteria</taxon>
        <taxon>Sneathiellales</taxon>
        <taxon>Sneathiellaceae</taxon>
        <taxon>Sneathiella</taxon>
    </lineage>
</organism>